<feature type="coiled-coil region" evidence="1">
    <location>
        <begin position="329"/>
        <end position="356"/>
    </location>
</feature>
<evidence type="ECO:0000313" key="3">
    <source>
        <dbReference type="EMBL" id="OJD14609.1"/>
    </source>
</evidence>
<feature type="coiled-coil region" evidence="1">
    <location>
        <begin position="199"/>
        <end position="233"/>
    </location>
</feature>
<protein>
    <submittedName>
        <fullName evidence="3">Uncharacterized protein</fullName>
    </submittedName>
</protein>
<accession>A0A1J9PDL3</accession>
<feature type="region of interest" description="Disordered" evidence="2">
    <location>
        <begin position="482"/>
        <end position="531"/>
    </location>
</feature>
<keyword evidence="4" id="KW-1185">Reference proteome</keyword>
<sequence>MGFKAFMSIFREVNSSNHLSRDTPSSTSDLGGDSISFRTCRSSSNTSLDRVSHLTGNPGDGEDSQSVQQTESDVNLSQESPIPSNLSSFPSEIKAKQASMQVQSSITVPMDILSLPRNPNRHDPDHNRDRLDQLFHKLIPRLDRVSEDRFEARSQRYELKNKREELLDTGIELMQRLNDVFSETDPCIIKPLAGLFEKYQTEQDTYLALEDDYRELENELIVQEYKLEKVQSKLSRAFHRTKHPSIEGGTSTDTDDSDDDSSSSKVSDCLIETEAYDPLKAQYLSLLGKHSLLSEELFNLRSRRHALLNEKVARGNFRPTLDDESEAFLEQFDVLEAELMEELDSLKQNAARVQECRDQGLSLPGNGDNSDPKDSSLEPSDELRINSLLEQKIRTLSLFSEENSTQAHRPFNIMDHINTWLLHQLRLSMFEMLRFKVITGFDIEEVDEQKFYECWFNDETAIQRMTPPISWGSCGFLEVSSGRSSRSESIPDDHSSPASAPSFNPDTEPPASRQQDSKITTISEFHDTSTN</sequence>
<comment type="caution">
    <text evidence="3">The sequence shown here is derived from an EMBL/GenBank/DDBJ whole genome shotgun (WGS) entry which is preliminary data.</text>
</comment>
<feature type="compositionally biased region" description="Polar residues" evidence="2">
    <location>
        <begin position="64"/>
        <end position="89"/>
    </location>
</feature>
<dbReference type="STRING" id="1447872.A0A1J9PDL3"/>
<dbReference type="Proteomes" id="UP000182235">
    <property type="component" value="Unassembled WGS sequence"/>
</dbReference>
<feature type="compositionally biased region" description="Polar residues" evidence="2">
    <location>
        <begin position="512"/>
        <end position="523"/>
    </location>
</feature>
<proteinExistence type="predicted"/>
<evidence type="ECO:0000256" key="2">
    <source>
        <dbReference type="SAM" id="MobiDB-lite"/>
    </source>
</evidence>
<gene>
    <name evidence="3" type="ORF">AJ78_05069</name>
</gene>
<evidence type="ECO:0000313" key="4">
    <source>
        <dbReference type="Proteomes" id="UP000182235"/>
    </source>
</evidence>
<dbReference type="OrthoDB" id="4188400at2759"/>
<name>A0A1J9PDL3_9EURO</name>
<evidence type="ECO:0000256" key="1">
    <source>
        <dbReference type="SAM" id="Coils"/>
    </source>
</evidence>
<feature type="region of interest" description="Disordered" evidence="2">
    <location>
        <begin position="41"/>
        <end position="89"/>
    </location>
</feature>
<feature type="region of interest" description="Disordered" evidence="2">
    <location>
        <begin position="16"/>
        <end position="35"/>
    </location>
</feature>
<feature type="compositionally biased region" description="Basic and acidic residues" evidence="2">
    <location>
        <begin position="485"/>
        <end position="495"/>
    </location>
</feature>
<keyword evidence="1" id="KW-0175">Coiled coil</keyword>
<feature type="compositionally biased region" description="Polar residues" evidence="2">
    <location>
        <begin position="16"/>
        <end position="29"/>
    </location>
</feature>
<organism evidence="3 4">
    <name type="scientific">Emergomyces pasteurianus Ep9510</name>
    <dbReference type="NCBI Taxonomy" id="1447872"/>
    <lineage>
        <taxon>Eukaryota</taxon>
        <taxon>Fungi</taxon>
        <taxon>Dikarya</taxon>
        <taxon>Ascomycota</taxon>
        <taxon>Pezizomycotina</taxon>
        <taxon>Eurotiomycetes</taxon>
        <taxon>Eurotiomycetidae</taxon>
        <taxon>Onygenales</taxon>
        <taxon>Ajellomycetaceae</taxon>
        <taxon>Emergomyces</taxon>
    </lineage>
</organism>
<reference evidence="3 4" key="1">
    <citation type="submission" date="2015-07" db="EMBL/GenBank/DDBJ databases">
        <title>Emmonsia species relationships and genome sequence.</title>
        <authorList>
            <consortium name="The Broad Institute Genomics Platform"/>
            <person name="Cuomo C.A."/>
            <person name="Munoz J.F."/>
            <person name="Imamovic A."/>
            <person name="Priest M.E."/>
            <person name="Young S."/>
            <person name="Clay O.K."/>
            <person name="McEwen J.G."/>
        </authorList>
    </citation>
    <scope>NUCLEOTIDE SEQUENCE [LARGE SCALE GENOMIC DNA]</scope>
    <source>
        <strain evidence="3 4">UAMH 9510</strain>
    </source>
</reference>
<dbReference type="EMBL" id="LGRN01000209">
    <property type="protein sequence ID" value="OJD14609.1"/>
    <property type="molecule type" value="Genomic_DNA"/>
</dbReference>
<dbReference type="VEuPathDB" id="FungiDB:AJ78_05069"/>
<dbReference type="AlphaFoldDB" id="A0A1J9PDL3"/>
<feature type="region of interest" description="Disordered" evidence="2">
    <location>
        <begin position="241"/>
        <end position="266"/>
    </location>
</feature>
<feature type="compositionally biased region" description="Basic and acidic residues" evidence="2">
    <location>
        <begin position="370"/>
        <end position="380"/>
    </location>
</feature>
<feature type="region of interest" description="Disordered" evidence="2">
    <location>
        <begin position="359"/>
        <end position="380"/>
    </location>
</feature>